<proteinExistence type="predicted"/>
<dbReference type="AlphaFoldDB" id="A0A836ZRB3"/>
<reference evidence="2" key="1">
    <citation type="submission" date="2012-05" db="EMBL/GenBank/DDBJ databases">
        <authorList>
            <person name="Studholme D.J."/>
            <person name="Wasukira A."/>
            <person name="Grant M."/>
        </authorList>
    </citation>
    <scope>NUCLEOTIDE SEQUENCE [LARGE SCALE GENOMIC DNA]</scope>
    <source>
        <strain evidence="2">NCPPB 890</strain>
    </source>
</reference>
<dbReference type="PANTHER" id="PTHR39639:SF1">
    <property type="entry name" value="DUF262 DOMAIN-CONTAINING PROTEIN"/>
    <property type="match status" value="1"/>
</dbReference>
<feature type="domain" description="GmrSD restriction endonucleases N-terminal" evidence="1">
    <location>
        <begin position="13"/>
        <end position="169"/>
    </location>
</feature>
<organism evidence="2">
    <name type="scientific">Xanthomonas vasicola pv. vasculorum NCPPB 890</name>
    <dbReference type="NCBI Taxonomy" id="1184265"/>
    <lineage>
        <taxon>Bacteria</taxon>
        <taxon>Pseudomonadati</taxon>
        <taxon>Pseudomonadota</taxon>
        <taxon>Gammaproteobacteria</taxon>
        <taxon>Lysobacterales</taxon>
        <taxon>Lysobacteraceae</taxon>
        <taxon>Xanthomonas</taxon>
    </lineage>
</organism>
<dbReference type="EMBL" id="AKBN01001665">
    <property type="protein sequence ID" value="KFA00086.1"/>
    <property type="molecule type" value="Genomic_DNA"/>
</dbReference>
<dbReference type="InterPro" id="IPR038461">
    <property type="entry name" value="Schlafen_AlbA_2_dom_sf"/>
</dbReference>
<comment type="caution">
    <text evidence="2">The sequence shown here is derived from an EMBL/GenBank/DDBJ whole genome shotgun (WGS) entry which is preliminary data.</text>
</comment>
<sequence length="591" mass="65583">MAELSSQPTPIQSLYGMYNQGKLIVNRRYQRKLVWTLIEKQKLIDSVLNKYPIPAILVAERKDEPGVFEIIDGLQRLHAIVSFIEVSFPVIEGQYFALEHYPTAKARSESGVFAPPVKAPLLSADQVSTILDYTVALSVMRNASDAEVNDVFGRINTYGHRLSDQERRQAGVSDAFSDLVRNLACGVRGDASPSTLLLSEMPSISIDLPMAKHGYDVKAEDVVWVSHGILRSTELRDSMDEQCIADIAACIVGGRPIERSKEALDEIYTNGSVESIRIQNALDVYGVERFSEEFKFCLDEILKVCSEGGDQKLREIIFKDRNTNPFPAIFAVLLVAFHEMIVGDKKLVSDYAGLKRTITDVTERLITTRRAGSVDGRRGNIDTIKGLISQFFTPADVEKKIYGNPATSDIDVMIRRSEVELASYELKQGMLDLSSARGVDNGISDKVINTICAIANAGPGRVGKIFIGVTDKDADAERVAALDKIEPRKVARRYVVGVRREAQLLKISMEEYLGKWRDKIAKSQLSSPLKEDVLSHIDFNEYYGLGVIIINVPAQTQASTVGDLMYWRNVDQTTLATSMKMAAEIGAKFAR</sequence>
<gene>
    <name evidence="2" type="ORF">A11K_0124305</name>
</gene>
<dbReference type="Pfam" id="PF03235">
    <property type="entry name" value="GmrSD_N"/>
    <property type="match status" value="1"/>
</dbReference>
<dbReference type="Gene3D" id="3.30.950.30">
    <property type="entry name" value="Schlafen, AAA domain"/>
    <property type="match status" value="1"/>
</dbReference>
<name>A0A836ZRB3_XANVA</name>
<protein>
    <recommendedName>
        <fullName evidence="1">GmrSD restriction endonucleases N-terminal domain-containing protein</fullName>
    </recommendedName>
</protein>
<evidence type="ECO:0000259" key="1">
    <source>
        <dbReference type="Pfam" id="PF03235"/>
    </source>
</evidence>
<accession>A0A836ZRB3</accession>
<dbReference type="InterPro" id="IPR004919">
    <property type="entry name" value="GmrSD_N"/>
</dbReference>
<dbReference type="PANTHER" id="PTHR39639">
    <property type="entry name" value="CHROMOSOME 16, WHOLE GENOME SHOTGUN SEQUENCE"/>
    <property type="match status" value="1"/>
</dbReference>
<evidence type="ECO:0000313" key="2">
    <source>
        <dbReference type="EMBL" id="KFA00086.1"/>
    </source>
</evidence>